<gene>
    <name evidence="9" type="ORF">MKZ38_010023</name>
</gene>
<dbReference type="AlphaFoldDB" id="A0AAD5RUF7"/>
<keyword evidence="1" id="KW-0723">Serine/threonine-protein kinase</keyword>
<dbReference type="Gene3D" id="1.10.510.10">
    <property type="entry name" value="Transferase(Phosphotransferase) domain 1"/>
    <property type="match status" value="1"/>
</dbReference>
<dbReference type="PROSITE" id="PS00108">
    <property type="entry name" value="PROTEIN_KINASE_ST"/>
    <property type="match status" value="1"/>
</dbReference>
<reference evidence="9" key="1">
    <citation type="submission" date="2022-07" db="EMBL/GenBank/DDBJ databases">
        <title>Draft genome sequence of Zalerion maritima ATCC 34329, a (micro)plastics degrading marine fungus.</title>
        <authorList>
            <person name="Paco A."/>
            <person name="Goncalves M.F.M."/>
            <person name="Rocha-Santos T.A.P."/>
            <person name="Alves A."/>
        </authorList>
    </citation>
    <scope>NUCLEOTIDE SEQUENCE</scope>
    <source>
        <strain evidence="9">ATCC 34329</strain>
    </source>
</reference>
<evidence type="ECO:0000259" key="8">
    <source>
        <dbReference type="PROSITE" id="PS50011"/>
    </source>
</evidence>
<evidence type="ECO:0000313" key="10">
    <source>
        <dbReference type="Proteomes" id="UP001201980"/>
    </source>
</evidence>
<feature type="chain" id="PRO_5042192315" evidence="7">
    <location>
        <begin position="20"/>
        <end position="732"/>
    </location>
</feature>
<keyword evidence="3" id="KW-0547">Nucleotide-binding</keyword>
<keyword evidence="5" id="KW-0067">ATP-binding</keyword>
<evidence type="ECO:0000256" key="4">
    <source>
        <dbReference type="ARBA" id="ARBA00022777"/>
    </source>
</evidence>
<evidence type="ECO:0000256" key="5">
    <source>
        <dbReference type="ARBA" id="ARBA00022840"/>
    </source>
</evidence>
<evidence type="ECO:0000313" key="9">
    <source>
        <dbReference type="EMBL" id="KAJ2903358.1"/>
    </source>
</evidence>
<sequence>MAMSAILGSPAAALSAAAAAPPPQPRRRVQQQQSGSLISQDLNATPRTQLPAEFYTPSPILEGHGESDLDTPSEPATPVSNRPSQDFRNLDGLQYVTSDNQSAAPNTLAGHAAVKTPPQSNSSVPFPPVKRTATAVTAASSVSHENEPAPTPTPLRSARGSTTSLKRVMTGFSTRLVGKRQNSASDKVAEKTPAPAQNGASLFGNVEFKKPQNDPDADSTATAPVKPTKRLSMLSGPATRDNSPPSPCSPLEACDFSEDPTGAPTIPNQDDFRKKKTRSSTGLSLRGRVINFAQNHQPLRKRSAENLKQPMVRVGNHRTRVFNQRDPVDPVVDDGVGIKARRLSMCLPDDFIINIGELQNEYEFVNKYLGRHKHFAKGATSVINKMYRKGFPKEIYAIKQFRPRDKNNETTDDYNAKVKSEFSIGKSLHHPNIVESIELCLDHGRWNYVMEYCDGGDMLTLATMGYLTTPERANDRACLAKQLIQGIAYLHRNGIAHRDIKLENLLMTSDSKLKITDFGVSDVFSGIHPGLREAGGQCGVGVDENEIRLCKPGICGSIPYMAPEVYARNAMYDPRPVDIWSAGVCIVAITFCGTIWISPDETRSPMFAEVMKAWRKFLAKNGHDYEMSERELNFPKWEGFEFAFHSPSLRRLVWRMLHPNPCSRISAREILETRWFKNTACCQPESYDECPSGIDTTKVSSLSEKRQVIHNHRPPVVQNTHSLGKMPGQTGY</sequence>
<keyword evidence="4 9" id="KW-0418">Kinase</keyword>
<protein>
    <submittedName>
        <fullName evidence="9">Hal protein kinase protein</fullName>
    </submittedName>
</protein>
<keyword evidence="10" id="KW-1185">Reference proteome</keyword>
<feature type="domain" description="Protein kinase" evidence="8">
    <location>
        <begin position="369"/>
        <end position="676"/>
    </location>
</feature>
<dbReference type="InterPro" id="IPR000719">
    <property type="entry name" value="Prot_kinase_dom"/>
</dbReference>
<dbReference type="Pfam" id="PF00069">
    <property type="entry name" value="Pkinase"/>
    <property type="match status" value="1"/>
</dbReference>
<feature type="region of interest" description="Disordered" evidence="6">
    <location>
        <begin position="137"/>
        <end position="163"/>
    </location>
</feature>
<feature type="region of interest" description="Disordered" evidence="6">
    <location>
        <begin position="1"/>
        <end position="87"/>
    </location>
</feature>
<keyword evidence="7" id="KW-0732">Signal</keyword>
<dbReference type="SUPFAM" id="SSF56112">
    <property type="entry name" value="Protein kinase-like (PK-like)"/>
    <property type="match status" value="1"/>
</dbReference>
<organism evidence="9 10">
    <name type="scientific">Zalerion maritima</name>
    <dbReference type="NCBI Taxonomy" id="339359"/>
    <lineage>
        <taxon>Eukaryota</taxon>
        <taxon>Fungi</taxon>
        <taxon>Dikarya</taxon>
        <taxon>Ascomycota</taxon>
        <taxon>Pezizomycotina</taxon>
        <taxon>Sordariomycetes</taxon>
        <taxon>Lulworthiomycetidae</taxon>
        <taxon>Lulworthiales</taxon>
        <taxon>Lulworthiaceae</taxon>
        <taxon>Zalerion</taxon>
    </lineage>
</organism>
<dbReference type="EMBL" id="JAKWBI020000083">
    <property type="protein sequence ID" value="KAJ2903358.1"/>
    <property type="molecule type" value="Genomic_DNA"/>
</dbReference>
<dbReference type="GO" id="GO:0004674">
    <property type="term" value="F:protein serine/threonine kinase activity"/>
    <property type="evidence" value="ECO:0007669"/>
    <property type="project" value="UniProtKB-KW"/>
</dbReference>
<feature type="region of interest" description="Disordered" evidence="6">
    <location>
        <begin position="175"/>
        <end position="280"/>
    </location>
</feature>
<dbReference type="PROSITE" id="PS50011">
    <property type="entry name" value="PROTEIN_KINASE_DOM"/>
    <property type="match status" value="1"/>
</dbReference>
<keyword evidence="2" id="KW-0808">Transferase</keyword>
<evidence type="ECO:0000256" key="3">
    <source>
        <dbReference type="ARBA" id="ARBA00022741"/>
    </source>
</evidence>
<evidence type="ECO:0000256" key="7">
    <source>
        <dbReference type="SAM" id="SignalP"/>
    </source>
</evidence>
<comment type="caution">
    <text evidence="9">The sequence shown here is derived from an EMBL/GenBank/DDBJ whole genome shotgun (WGS) entry which is preliminary data.</text>
</comment>
<evidence type="ECO:0000256" key="1">
    <source>
        <dbReference type="ARBA" id="ARBA00022527"/>
    </source>
</evidence>
<dbReference type="InterPro" id="IPR011009">
    <property type="entry name" value="Kinase-like_dom_sf"/>
</dbReference>
<accession>A0AAD5RUF7</accession>
<feature type="compositionally biased region" description="Polar residues" evidence="6">
    <location>
        <begin position="38"/>
        <end position="48"/>
    </location>
</feature>
<feature type="compositionally biased region" description="Polar residues" evidence="6">
    <location>
        <begin position="78"/>
        <end position="87"/>
    </location>
</feature>
<name>A0AAD5RUF7_9PEZI</name>
<dbReference type="PANTHER" id="PTHR24349">
    <property type="entry name" value="SERINE/THREONINE-PROTEIN KINASE"/>
    <property type="match status" value="1"/>
</dbReference>
<dbReference type="Proteomes" id="UP001201980">
    <property type="component" value="Unassembled WGS sequence"/>
</dbReference>
<proteinExistence type="predicted"/>
<dbReference type="GO" id="GO:0005524">
    <property type="term" value="F:ATP binding"/>
    <property type="evidence" value="ECO:0007669"/>
    <property type="project" value="UniProtKB-KW"/>
</dbReference>
<evidence type="ECO:0000256" key="2">
    <source>
        <dbReference type="ARBA" id="ARBA00022679"/>
    </source>
</evidence>
<evidence type="ECO:0000256" key="6">
    <source>
        <dbReference type="SAM" id="MobiDB-lite"/>
    </source>
</evidence>
<feature type="compositionally biased region" description="Low complexity" evidence="6">
    <location>
        <begin position="1"/>
        <end position="19"/>
    </location>
</feature>
<dbReference type="InterPro" id="IPR008271">
    <property type="entry name" value="Ser/Thr_kinase_AS"/>
</dbReference>
<feature type="signal peptide" evidence="7">
    <location>
        <begin position="1"/>
        <end position="19"/>
    </location>
</feature>
<dbReference type="InterPro" id="IPR050205">
    <property type="entry name" value="CDPK_Ser/Thr_kinases"/>
</dbReference>
<dbReference type="SMART" id="SM00220">
    <property type="entry name" value="S_TKc"/>
    <property type="match status" value="1"/>
</dbReference>